<dbReference type="Proteomes" id="UP000182498">
    <property type="component" value="Unassembled WGS sequence"/>
</dbReference>
<organism evidence="1 2">
    <name type="scientific">Corynebacterium variabile</name>
    <dbReference type="NCBI Taxonomy" id="1727"/>
    <lineage>
        <taxon>Bacteria</taxon>
        <taxon>Bacillati</taxon>
        <taxon>Actinomycetota</taxon>
        <taxon>Actinomycetes</taxon>
        <taxon>Mycobacteriales</taxon>
        <taxon>Corynebacteriaceae</taxon>
        <taxon>Corynebacterium</taxon>
    </lineage>
</organism>
<accession>A0A120N4S7</accession>
<evidence type="ECO:0000313" key="1">
    <source>
        <dbReference type="EMBL" id="CUU64904.1"/>
    </source>
</evidence>
<protein>
    <submittedName>
        <fullName evidence="1">Uncharacterized protein</fullName>
    </submittedName>
</protein>
<dbReference type="EMBL" id="FAUH01000001">
    <property type="protein sequence ID" value="CUU64904.1"/>
    <property type="molecule type" value="Genomic_DNA"/>
</dbReference>
<reference evidence="2" key="1">
    <citation type="submission" date="2015-11" db="EMBL/GenBank/DDBJ databases">
        <authorList>
            <person name="Dugat-Bony E."/>
        </authorList>
    </citation>
    <scope>NUCLEOTIDE SEQUENCE [LARGE SCALE GENOMIC DNA]</scope>
    <source>
        <strain evidence="2">Mu292</strain>
    </source>
</reference>
<keyword evidence="2" id="KW-1185">Reference proteome</keyword>
<dbReference type="AlphaFoldDB" id="A0A120N4S7"/>
<evidence type="ECO:0000313" key="2">
    <source>
        <dbReference type="Proteomes" id="UP000182498"/>
    </source>
</evidence>
<sequence length="265" mass="27316">MWGTVTAAVAVIGTGTAAGWGRHRLGRLVAEQTPERAWFHVHPPHHDLWGARESVVCDAQLLDCFAAGLRAELPVVVSAAPPKPDGPTQRSYAGLAALSRPSGRILVGVHPADAARVPFAAAGCGLLSRAVPGLPTGAREVHGEVAVEALPGWMVGTDASGEPVTVNLPPGATVLVCGAGAAEVVSTVAVTGRTVGSVASADVAVVASPGQWREAWHPQTCRVLVTENTAAAESDSIAVDLTVDLDTGHLRCGETMLPFRRLPLR</sequence>
<proteinExistence type="predicted"/>
<name>A0A120N4S7_9CORY</name>
<gene>
    <name evidence="1" type="ORF">CVAR292_00209</name>
</gene>
<dbReference type="OrthoDB" id="4402305at2"/>